<comment type="caution">
    <text evidence="2">The sequence shown here is derived from an EMBL/GenBank/DDBJ whole genome shotgun (WGS) entry which is preliminary data.</text>
</comment>
<dbReference type="RefSeq" id="XP_041186208.1">
    <property type="nucleotide sequence ID" value="XM_041333693.1"/>
</dbReference>
<feature type="transmembrane region" description="Helical" evidence="1">
    <location>
        <begin position="71"/>
        <end position="91"/>
    </location>
</feature>
<dbReference type="OrthoDB" id="10449313at2759"/>
<name>A0A9P7J4D4_9AGAM</name>
<proteinExistence type="predicted"/>
<sequence>MYKQHVNKHGCSLQGSKGSTIMLTFTLELSVSFLVSLSQVCVLVSGCLYVLYSSLQNSVSVFWCLCLKYVYWHLGVSLCLILVLYPASVWHCDLASGVSFSAWKSMCICLQWVIWGTLMWCMPLCMPLAIVSYSTGHNLYVDFLGVYSFGEEGPLIKVVHFSLFFVVL</sequence>
<keyword evidence="3" id="KW-1185">Reference proteome</keyword>
<dbReference type="AlphaFoldDB" id="A0A9P7J4D4"/>
<dbReference type="Proteomes" id="UP000807769">
    <property type="component" value="Unassembled WGS sequence"/>
</dbReference>
<evidence type="ECO:0000313" key="3">
    <source>
        <dbReference type="Proteomes" id="UP000807769"/>
    </source>
</evidence>
<keyword evidence="1" id="KW-0472">Membrane</keyword>
<evidence type="ECO:0000256" key="1">
    <source>
        <dbReference type="SAM" id="Phobius"/>
    </source>
</evidence>
<reference evidence="2" key="1">
    <citation type="journal article" date="2020" name="New Phytol.">
        <title>Comparative genomics reveals dynamic genome evolution in host specialist ectomycorrhizal fungi.</title>
        <authorList>
            <person name="Lofgren L.A."/>
            <person name="Nguyen N.H."/>
            <person name="Vilgalys R."/>
            <person name="Ruytinx J."/>
            <person name="Liao H.L."/>
            <person name="Branco S."/>
            <person name="Kuo A."/>
            <person name="LaButti K."/>
            <person name="Lipzen A."/>
            <person name="Andreopoulos W."/>
            <person name="Pangilinan J."/>
            <person name="Riley R."/>
            <person name="Hundley H."/>
            <person name="Na H."/>
            <person name="Barry K."/>
            <person name="Grigoriev I.V."/>
            <person name="Stajich J.E."/>
            <person name="Kennedy P.G."/>
        </authorList>
    </citation>
    <scope>NUCLEOTIDE SEQUENCE</scope>
    <source>
        <strain evidence="2">MN1</strain>
    </source>
</reference>
<dbReference type="EMBL" id="JABBWG010000084">
    <property type="protein sequence ID" value="KAG1801989.1"/>
    <property type="molecule type" value="Genomic_DNA"/>
</dbReference>
<organism evidence="2 3">
    <name type="scientific">Suillus subaureus</name>
    <dbReference type="NCBI Taxonomy" id="48587"/>
    <lineage>
        <taxon>Eukaryota</taxon>
        <taxon>Fungi</taxon>
        <taxon>Dikarya</taxon>
        <taxon>Basidiomycota</taxon>
        <taxon>Agaricomycotina</taxon>
        <taxon>Agaricomycetes</taxon>
        <taxon>Agaricomycetidae</taxon>
        <taxon>Boletales</taxon>
        <taxon>Suillineae</taxon>
        <taxon>Suillaceae</taxon>
        <taxon>Suillus</taxon>
    </lineage>
</organism>
<feature type="transmembrane region" description="Helical" evidence="1">
    <location>
        <begin position="21"/>
        <end position="51"/>
    </location>
</feature>
<accession>A0A9P7J4D4</accession>
<keyword evidence="1" id="KW-1133">Transmembrane helix</keyword>
<feature type="transmembrane region" description="Helical" evidence="1">
    <location>
        <begin position="112"/>
        <end position="133"/>
    </location>
</feature>
<dbReference type="GeneID" id="64627710"/>
<keyword evidence="1" id="KW-0812">Transmembrane</keyword>
<protein>
    <submittedName>
        <fullName evidence="2">Uncharacterized protein</fullName>
    </submittedName>
</protein>
<gene>
    <name evidence="2" type="ORF">BJ212DRAFT_1304912</name>
</gene>
<evidence type="ECO:0000313" key="2">
    <source>
        <dbReference type="EMBL" id="KAG1801989.1"/>
    </source>
</evidence>